<evidence type="ECO:0000256" key="6">
    <source>
        <dbReference type="ARBA" id="ARBA00022989"/>
    </source>
</evidence>
<feature type="transmembrane region" description="Helical" evidence="11">
    <location>
        <begin position="423"/>
        <end position="443"/>
    </location>
</feature>
<dbReference type="PANTHER" id="PTHR30046:SF0">
    <property type="entry name" value="FLAGELLAR M-RING PROTEIN"/>
    <property type="match status" value="1"/>
</dbReference>
<dbReference type="NCBIfam" id="TIGR00206">
    <property type="entry name" value="fliF"/>
    <property type="match status" value="1"/>
</dbReference>
<proteinExistence type="inferred from homology"/>
<accession>A0A9X2MFS6</accession>
<dbReference type="InterPro" id="IPR013556">
    <property type="entry name" value="Flag_M-ring_C"/>
</dbReference>
<keyword evidence="7 11" id="KW-0472">Membrane</keyword>
<dbReference type="OrthoDB" id="9807026at2"/>
<evidence type="ECO:0000256" key="2">
    <source>
        <dbReference type="ARBA" id="ARBA00004651"/>
    </source>
</evidence>
<organism evidence="14 15">
    <name type="scientific">Anaerosalibacter massiliensis</name>
    <dbReference type="NCBI Taxonomy" id="1347392"/>
    <lineage>
        <taxon>Bacteria</taxon>
        <taxon>Bacillati</taxon>
        <taxon>Bacillota</taxon>
        <taxon>Tissierellia</taxon>
        <taxon>Tissierellales</taxon>
        <taxon>Sporanaerobacteraceae</taxon>
        <taxon>Anaerosalibacter</taxon>
    </lineage>
</organism>
<evidence type="ECO:0000259" key="12">
    <source>
        <dbReference type="Pfam" id="PF01514"/>
    </source>
</evidence>
<evidence type="ECO:0000313" key="15">
    <source>
        <dbReference type="Proteomes" id="UP001142078"/>
    </source>
</evidence>
<dbReference type="Proteomes" id="UP001142078">
    <property type="component" value="Unassembled WGS sequence"/>
</dbReference>
<comment type="function">
    <text evidence="9">The M ring may be actively involved in energy transduction.</text>
</comment>
<keyword evidence="14" id="KW-0969">Cilium</keyword>
<dbReference type="InterPro" id="IPR043427">
    <property type="entry name" value="YscJ/FliF"/>
</dbReference>
<evidence type="ECO:0000256" key="4">
    <source>
        <dbReference type="ARBA" id="ARBA00022475"/>
    </source>
</evidence>
<sequence>MGETIQQMRKELNEHWQNMSKNKKIKLGIITGVVILVVFILIFTLTRPKYEVLYDNLSLKDMGEVTKKLDEMNIKWKTDNDEKTILVPADMKNKVKLELASEGLPKEGYGFADAFDDSNWTMTDYEKKERMRYALQNELSSTISEIDGIESATVYIDEKEDSGFVLEDDKKETTASVFIKKSEKKQIPADKVTAIKNLVAGSINMDEGNVSVIDDSGQLLTDNGDNANYQMNDQYAIQQNIELKTNEGLRRFLENVFGYGNVDVRTSAKVNFDSEVTKVVEFSPPIEENEEGLIRSMEEIEETMVGGDGNIPVGVDGNPPDYEMEDGGNSRYDKASRAINYELNEINREIKKAPGQVEGITVAVLVNEAALIDGEMTEEKKNEIANLVTAATGLDTREVQISSQVFSSSMEPEEEEKKENKDLIKWIILAGVLVAVTVGFILYKRKRDKEEEEELEDLERSLEEKIDETTQTQIQGLDFEAKESEMKTQIEEFIEKKPEAVAQLLRSWLNE</sequence>
<gene>
    <name evidence="14" type="primary">fliF</name>
    <name evidence="14" type="ORF">NSA23_01470</name>
</gene>
<keyword evidence="14" id="KW-0966">Cell projection</keyword>
<evidence type="ECO:0000256" key="5">
    <source>
        <dbReference type="ARBA" id="ARBA00022692"/>
    </source>
</evidence>
<dbReference type="RefSeq" id="WP_042681707.1">
    <property type="nucleotide sequence ID" value="NZ_CABKTM010000043.1"/>
</dbReference>
<feature type="domain" description="Flagellar M-ring C-terminal" evidence="13">
    <location>
        <begin position="253"/>
        <end position="397"/>
    </location>
</feature>
<feature type="domain" description="Flagellar M-ring N-terminal" evidence="12">
    <location>
        <begin position="46"/>
        <end position="221"/>
    </location>
</feature>
<comment type="subcellular location">
    <subcellularLocation>
        <location evidence="1 9">Bacterial flagellum basal body</location>
    </subcellularLocation>
    <subcellularLocation>
        <location evidence="2">Cell membrane</location>
        <topology evidence="2">Multi-pass membrane protein</topology>
    </subcellularLocation>
</comment>
<comment type="caution">
    <text evidence="14">The sequence shown here is derived from an EMBL/GenBank/DDBJ whole genome shotgun (WGS) entry which is preliminary data.</text>
</comment>
<keyword evidence="14" id="KW-0282">Flagellum</keyword>
<dbReference type="Pfam" id="PF08345">
    <property type="entry name" value="YscJ_FliF_C"/>
    <property type="match status" value="1"/>
</dbReference>
<keyword evidence="15" id="KW-1185">Reference proteome</keyword>
<reference evidence="14" key="1">
    <citation type="submission" date="2022-07" db="EMBL/GenBank/DDBJ databases">
        <title>Enhanced cultured diversity of the mouse gut microbiota enables custom-made synthetic communities.</title>
        <authorList>
            <person name="Afrizal A."/>
        </authorList>
    </citation>
    <scope>NUCLEOTIDE SEQUENCE</scope>
    <source>
        <strain evidence="14">DSM 29482</strain>
    </source>
</reference>
<evidence type="ECO:0000256" key="10">
    <source>
        <dbReference type="SAM" id="Coils"/>
    </source>
</evidence>
<protein>
    <recommendedName>
        <fullName evidence="9">Flagellar M-ring protein</fullName>
    </recommendedName>
</protein>
<evidence type="ECO:0000256" key="11">
    <source>
        <dbReference type="SAM" id="Phobius"/>
    </source>
</evidence>
<dbReference type="Gene3D" id="3.30.300.30">
    <property type="match status" value="1"/>
</dbReference>
<dbReference type="Pfam" id="PF01514">
    <property type="entry name" value="YscJ_FliF"/>
    <property type="match status" value="1"/>
</dbReference>
<dbReference type="PRINTS" id="PR01009">
    <property type="entry name" value="FLGMRINGFLIF"/>
</dbReference>
<dbReference type="PIRSF" id="PIRSF004862">
    <property type="entry name" value="FliF"/>
    <property type="match status" value="1"/>
</dbReference>
<feature type="coiled-coil region" evidence="10">
    <location>
        <begin position="445"/>
        <end position="475"/>
    </location>
</feature>
<keyword evidence="4" id="KW-1003">Cell membrane</keyword>
<feature type="transmembrane region" description="Helical" evidence="11">
    <location>
        <begin position="27"/>
        <end position="46"/>
    </location>
</feature>
<evidence type="ECO:0000256" key="7">
    <source>
        <dbReference type="ARBA" id="ARBA00023136"/>
    </source>
</evidence>
<evidence type="ECO:0000256" key="9">
    <source>
        <dbReference type="PIRNR" id="PIRNR004862"/>
    </source>
</evidence>
<dbReference type="PANTHER" id="PTHR30046">
    <property type="entry name" value="FLAGELLAR M-RING PROTEIN"/>
    <property type="match status" value="1"/>
</dbReference>
<dbReference type="EMBL" id="JANJZL010000001">
    <property type="protein sequence ID" value="MCR2042776.1"/>
    <property type="molecule type" value="Genomic_DNA"/>
</dbReference>
<dbReference type="InterPro" id="IPR045851">
    <property type="entry name" value="AMP-bd_C_sf"/>
</dbReference>
<evidence type="ECO:0000313" key="14">
    <source>
        <dbReference type="EMBL" id="MCR2042776.1"/>
    </source>
</evidence>
<evidence type="ECO:0000256" key="8">
    <source>
        <dbReference type="ARBA" id="ARBA00023143"/>
    </source>
</evidence>
<dbReference type="GO" id="GO:0009431">
    <property type="term" value="C:bacterial-type flagellum basal body, MS ring"/>
    <property type="evidence" value="ECO:0007669"/>
    <property type="project" value="InterPro"/>
</dbReference>
<evidence type="ECO:0000259" key="13">
    <source>
        <dbReference type="Pfam" id="PF08345"/>
    </source>
</evidence>
<dbReference type="InterPro" id="IPR000067">
    <property type="entry name" value="FlgMring_FliF"/>
</dbReference>
<dbReference type="GO" id="GO:0003774">
    <property type="term" value="F:cytoskeletal motor activity"/>
    <property type="evidence" value="ECO:0007669"/>
    <property type="project" value="InterPro"/>
</dbReference>
<keyword evidence="5 11" id="KW-0812">Transmembrane</keyword>
<evidence type="ECO:0000256" key="1">
    <source>
        <dbReference type="ARBA" id="ARBA00004117"/>
    </source>
</evidence>
<evidence type="ECO:0000256" key="3">
    <source>
        <dbReference type="ARBA" id="ARBA00007971"/>
    </source>
</evidence>
<comment type="similarity">
    <text evidence="3 9">Belongs to the FliF family.</text>
</comment>
<keyword evidence="6 11" id="KW-1133">Transmembrane helix</keyword>
<dbReference type="GO" id="GO:0071973">
    <property type="term" value="P:bacterial-type flagellum-dependent cell motility"/>
    <property type="evidence" value="ECO:0007669"/>
    <property type="project" value="InterPro"/>
</dbReference>
<dbReference type="AlphaFoldDB" id="A0A9X2MFS6"/>
<keyword evidence="8 9" id="KW-0975">Bacterial flagellum</keyword>
<keyword evidence="10" id="KW-0175">Coiled coil</keyword>
<name>A0A9X2MFS6_9FIRM</name>
<dbReference type="InterPro" id="IPR006182">
    <property type="entry name" value="FliF_N_dom"/>
</dbReference>
<dbReference type="GO" id="GO:0005886">
    <property type="term" value="C:plasma membrane"/>
    <property type="evidence" value="ECO:0007669"/>
    <property type="project" value="UniProtKB-SubCell"/>
</dbReference>